<dbReference type="InterPro" id="IPR024528">
    <property type="entry name" value="ThrE_2"/>
</dbReference>
<protein>
    <submittedName>
        <fullName evidence="10">DUF1212-domain-containing protein</fullName>
    </submittedName>
</protein>
<comment type="subcellular location">
    <subcellularLocation>
        <location evidence="1">Membrane</location>
        <topology evidence="1">Multi-pass membrane protein</topology>
    </subcellularLocation>
</comment>
<keyword evidence="4 7" id="KW-0472">Membrane</keyword>
<name>A0A317SYM6_9PEZI</name>
<dbReference type="GO" id="GO:0022857">
    <property type="term" value="F:transmembrane transporter activity"/>
    <property type="evidence" value="ECO:0007669"/>
    <property type="project" value="InterPro"/>
</dbReference>
<evidence type="ECO:0000313" key="11">
    <source>
        <dbReference type="Proteomes" id="UP000246991"/>
    </source>
</evidence>
<evidence type="ECO:0000259" key="9">
    <source>
        <dbReference type="Pfam" id="PF12821"/>
    </source>
</evidence>
<evidence type="ECO:0000256" key="5">
    <source>
        <dbReference type="ARBA" id="ARBA00034125"/>
    </source>
</evidence>
<keyword evidence="2 7" id="KW-0812">Transmembrane</keyword>
<evidence type="ECO:0000256" key="1">
    <source>
        <dbReference type="ARBA" id="ARBA00004141"/>
    </source>
</evidence>
<feature type="domain" description="Threonine/serine exporter-like N-terminal" evidence="8">
    <location>
        <begin position="387"/>
        <end position="629"/>
    </location>
</feature>
<evidence type="ECO:0000256" key="4">
    <source>
        <dbReference type="ARBA" id="ARBA00023136"/>
    </source>
</evidence>
<keyword evidence="3 7" id="KW-1133">Transmembrane helix</keyword>
<reference evidence="10 11" key="1">
    <citation type="submission" date="2018-03" db="EMBL/GenBank/DDBJ databases">
        <title>Genomes of Pezizomycetes fungi and the evolution of truffles.</title>
        <authorList>
            <person name="Murat C."/>
            <person name="Payen T."/>
            <person name="Noel B."/>
            <person name="Kuo A."/>
            <person name="Martin F.M."/>
        </authorList>
    </citation>
    <scope>NUCLEOTIDE SEQUENCE [LARGE SCALE GENOMIC DNA]</scope>
    <source>
        <strain evidence="10">091103-1</strain>
    </source>
</reference>
<evidence type="ECO:0000256" key="7">
    <source>
        <dbReference type="SAM" id="Phobius"/>
    </source>
</evidence>
<accession>A0A317SYM6</accession>
<evidence type="ECO:0000256" key="6">
    <source>
        <dbReference type="SAM" id="MobiDB-lite"/>
    </source>
</evidence>
<dbReference type="Proteomes" id="UP000246991">
    <property type="component" value="Unassembled WGS sequence"/>
</dbReference>
<evidence type="ECO:0000256" key="3">
    <source>
        <dbReference type="ARBA" id="ARBA00022989"/>
    </source>
</evidence>
<proteinExistence type="inferred from homology"/>
<evidence type="ECO:0000256" key="2">
    <source>
        <dbReference type="ARBA" id="ARBA00022692"/>
    </source>
</evidence>
<evidence type="ECO:0000259" key="8">
    <source>
        <dbReference type="Pfam" id="PF06738"/>
    </source>
</evidence>
<dbReference type="STRING" id="42249.A0A317SYM6"/>
<feature type="region of interest" description="Disordered" evidence="6">
    <location>
        <begin position="1"/>
        <end position="93"/>
    </location>
</feature>
<dbReference type="PANTHER" id="PTHR31082">
    <property type="entry name" value="PHEROMONE-REGULATED MEMBRANE PROTEIN 10"/>
    <property type="match status" value="1"/>
</dbReference>
<evidence type="ECO:0000313" key="10">
    <source>
        <dbReference type="EMBL" id="PWW78311.1"/>
    </source>
</evidence>
<feature type="transmembrane region" description="Helical" evidence="7">
    <location>
        <begin position="519"/>
        <end position="536"/>
    </location>
</feature>
<feature type="compositionally biased region" description="Low complexity" evidence="6">
    <location>
        <begin position="323"/>
        <end position="339"/>
    </location>
</feature>
<feature type="transmembrane region" description="Helical" evidence="7">
    <location>
        <begin position="542"/>
        <end position="563"/>
    </location>
</feature>
<feature type="transmembrane region" description="Helical" evidence="7">
    <location>
        <begin position="570"/>
        <end position="590"/>
    </location>
</feature>
<dbReference type="InterPro" id="IPR051361">
    <property type="entry name" value="ThrE/Ser_Exporter"/>
</dbReference>
<organism evidence="10 11">
    <name type="scientific">Tuber magnatum</name>
    <name type="common">white Piedmont truffle</name>
    <dbReference type="NCBI Taxonomy" id="42249"/>
    <lineage>
        <taxon>Eukaryota</taxon>
        <taxon>Fungi</taxon>
        <taxon>Dikarya</taxon>
        <taxon>Ascomycota</taxon>
        <taxon>Pezizomycotina</taxon>
        <taxon>Pezizomycetes</taxon>
        <taxon>Pezizales</taxon>
        <taxon>Tuberaceae</taxon>
        <taxon>Tuber</taxon>
    </lineage>
</organism>
<keyword evidence="11" id="KW-1185">Reference proteome</keyword>
<dbReference type="OrthoDB" id="413008at2759"/>
<dbReference type="EMBL" id="PYWC01000016">
    <property type="protein sequence ID" value="PWW78311.1"/>
    <property type="molecule type" value="Genomic_DNA"/>
</dbReference>
<dbReference type="Pfam" id="PF06738">
    <property type="entry name" value="ThrE"/>
    <property type="match status" value="1"/>
</dbReference>
<feature type="region of interest" description="Disordered" evidence="6">
    <location>
        <begin position="321"/>
        <end position="345"/>
    </location>
</feature>
<feature type="compositionally biased region" description="Polar residues" evidence="6">
    <location>
        <begin position="62"/>
        <end position="73"/>
    </location>
</feature>
<feature type="transmembrane region" description="Helical" evidence="7">
    <location>
        <begin position="724"/>
        <end position="743"/>
    </location>
</feature>
<feature type="transmembrane region" description="Helical" evidence="7">
    <location>
        <begin position="783"/>
        <end position="804"/>
    </location>
</feature>
<dbReference type="AlphaFoldDB" id="A0A317SYM6"/>
<comment type="similarity">
    <text evidence="5">Belongs to the ThrE exporter (TC 2.A.79) family.</text>
</comment>
<dbReference type="PANTHER" id="PTHR31082:SF4">
    <property type="entry name" value="PHEROMONE-REGULATED MEMBRANE PROTEIN 10"/>
    <property type="match status" value="1"/>
</dbReference>
<dbReference type="InterPro" id="IPR010619">
    <property type="entry name" value="ThrE-like_N"/>
</dbReference>
<feature type="compositionally biased region" description="Polar residues" evidence="6">
    <location>
        <begin position="1"/>
        <end position="11"/>
    </location>
</feature>
<feature type="transmembrane region" description="Helical" evidence="7">
    <location>
        <begin position="610"/>
        <end position="633"/>
    </location>
</feature>
<feature type="domain" description="Threonine/Serine exporter ThrE" evidence="9">
    <location>
        <begin position="660"/>
        <end position="799"/>
    </location>
</feature>
<comment type="caution">
    <text evidence="10">The sequence shown here is derived from an EMBL/GenBank/DDBJ whole genome shotgun (WGS) entry which is preliminary data.</text>
</comment>
<gene>
    <name evidence="10" type="ORF">C7212DRAFT_358298</name>
</gene>
<dbReference type="Pfam" id="PF12821">
    <property type="entry name" value="ThrE_2"/>
    <property type="match status" value="1"/>
</dbReference>
<sequence length="814" mass="87701">MSNLPPSSISATDLYLDGPKVSEANDSSANSGRGGSRPGSSNGERVRGNHRVRFGSGEVLDVQNNRHTFNLQSPEDHQDSDSDNTVPGSPVVKTLPITLTSSNISPSDRINACTEYFGPPIDITDTPTRNPTPPLEMPPRAFSFNSNNGDLELNERHDKFAENDRLSSQERAARLRRIGSHSAPSSARNSPTLTAYSVGAGRAHGGVPVDDIPLLDLGNAPPLDYNDPTKTERNKISVIREAHELVIQHTTRGVTLLNGRSRVGGVETPDHAPESGTVTPVAHQHEGYVQPPSQYRGGVLGSLLKLYNPPGNHENHYGHECRSSMGSTGSPTSSGRTTPKWYNKSANTSTTSLRGLLAASGVAPAAPAGPTLQITVHIAETLARQKYILKLCRALMLYGAPTHRLEEYMKMTSRVLEIDGQFLYIPGCMIISFGDSSTHTSEMQLVRTNQGVDLGRLHDTHEVYKEVVHDMIGVEEATKRLGEIMKRKPKHSPWILIPVFGIASASVGPFGFKARLIDMPILFVLGCILGFLQLIVAPRSELYSNVFEISAAIITSFLARAFGSIHGGSVFCFSALAQASIALILPGYIILCGSLELQSRNLVAGSVRMLYAIVYSLLLGFGITIGSALYGLFDRNATSATTCQDPLDWKWNFLFVPPFAWCLLTINQARWRQAPVMIAISMAGYVVNFFSSQRFTNQPQVANSLGAFAVGVLGNLYSRVGHGLAFAAMLPAIFVQVPSGLAAQGSLISGIQTADAMVDKPSAKPAPESDQFNSIVLDVGFSMIQVAIGITVGLFAAALVVYPFGKKRSGLFSF</sequence>
<dbReference type="GO" id="GO:0016020">
    <property type="term" value="C:membrane"/>
    <property type="evidence" value="ECO:0007669"/>
    <property type="project" value="UniProtKB-SubCell"/>
</dbReference>
<feature type="transmembrane region" description="Helical" evidence="7">
    <location>
        <begin position="494"/>
        <end position="512"/>
    </location>
</feature>